<accession>A0AAU6Q4M0</accession>
<evidence type="ECO:0000313" key="3">
    <source>
        <dbReference type="EMBL" id="WYF45601.1"/>
    </source>
</evidence>
<proteinExistence type="predicted"/>
<gene>
    <name evidence="3" type="ORF">WDJ50_05640</name>
</gene>
<reference evidence="3" key="1">
    <citation type="submission" date="2024-03" db="EMBL/GenBank/DDBJ databases">
        <title>Deinococcus weizhi sp. nov., isolated from human skin.</title>
        <authorList>
            <person name="Wei Z."/>
            <person name="Tian F."/>
            <person name="Yang C."/>
            <person name="Xin L.T."/>
            <person name="Wen Z.J."/>
            <person name="Lan K.C."/>
            <person name="Yu L."/>
            <person name="Zhe W."/>
            <person name="Dan F.D."/>
            <person name="Jun W."/>
            <person name="Rui Z."/>
            <person name="Yong X.J."/>
            <person name="Ting Y."/>
            <person name="Wei X."/>
            <person name="Xu Z.G."/>
            <person name="Xin Z."/>
            <person name="Dong F.G."/>
            <person name="Ni X.M."/>
            <person name="Zheng M.G."/>
            <person name="Chun Y."/>
            <person name="Qian W.X."/>
        </authorList>
    </citation>
    <scope>NUCLEOTIDE SEQUENCE</scope>
    <source>
        <strain evidence="3">VB142</strain>
    </source>
</reference>
<sequence length="250" mass="25183">MPASSSSRTRSRPKPPPAPEAPLAAEVLSRPGPFGAAVAASGVPPWHYWPAVALAALLSGLSYALLLRPGVNLAAEAARAGGQAAQFTPPLLTHVGNAFGNVFLTVLTFGVMWGLGRLATKAASPSPAVPVPQVFAATFTLPILLNVLVLALIFLTPATAWALDAGQVAAAQGQPLLLQRAALAAAAQTPAALALIAASLLGTAAQCVLAVRALRGLTPRAVWVGLLALLPALGLQLLGLAPLLLARAAS</sequence>
<dbReference type="EMBL" id="CP149782">
    <property type="protein sequence ID" value="WYF45601.1"/>
    <property type="molecule type" value="Genomic_DNA"/>
</dbReference>
<keyword evidence="2" id="KW-1133">Transmembrane helix</keyword>
<protein>
    <recommendedName>
        <fullName evidence="4">Yip1 domain-containing protein</fullName>
    </recommendedName>
</protein>
<feature type="transmembrane region" description="Helical" evidence="2">
    <location>
        <begin position="131"/>
        <end position="155"/>
    </location>
</feature>
<keyword evidence="2" id="KW-0812">Transmembrane</keyword>
<feature type="region of interest" description="Disordered" evidence="1">
    <location>
        <begin position="1"/>
        <end position="23"/>
    </location>
</feature>
<organism evidence="3">
    <name type="scientific">Deinococcus sp. VB142</name>
    <dbReference type="NCBI Taxonomy" id="3112952"/>
    <lineage>
        <taxon>Bacteria</taxon>
        <taxon>Thermotogati</taxon>
        <taxon>Deinococcota</taxon>
        <taxon>Deinococci</taxon>
        <taxon>Deinococcales</taxon>
        <taxon>Deinococcaceae</taxon>
        <taxon>Deinococcus</taxon>
    </lineage>
</organism>
<evidence type="ECO:0000256" key="2">
    <source>
        <dbReference type="SAM" id="Phobius"/>
    </source>
</evidence>
<evidence type="ECO:0008006" key="4">
    <source>
        <dbReference type="Google" id="ProtNLM"/>
    </source>
</evidence>
<dbReference type="RefSeq" id="WP_339096892.1">
    <property type="nucleotide sequence ID" value="NZ_CP149782.1"/>
</dbReference>
<keyword evidence="2" id="KW-0472">Membrane</keyword>
<evidence type="ECO:0000256" key="1">
    <source>
        <dbReference type="SAM" id="MobiDB-lite"/>
    </source>
</evidence>
<feature type="transmembrane region" description="Helical" evidence="2">
    <location>
        <begin position="98"/>
        <end position="119"/>
    </location>
</feature>
<feature type="transmembrane region" description="Helical" evidence="2">
    <location>
        <begin position="191"/>
        <end position="211"/>
    </location>
</feature>
<feature type="transmembrane region" description="Helical" evidence="2">
    <location>
        <begin position="223"/>
        <end position="245"/>
    </location>
</feature>
<dbReference type="AlphaFoldDB" id="A0AAU6Q4M0"/>
<name>A0AAU6Q4M0_9DEIO</name>
<feature type="transmembrane region" description="Helical" evidence="2">
    <location>
        <begin position="48"/>
        <end position="66"/>
    </location>
</feature>